<dbReference type="Pfam" id="PF00145">
    <property type="entry name" value="DNA_methylase"/>
    <property type="match status" value="1"/>
</dbReference>
<dbReference type="EMBL" id="NAJN01001767">
    <property type="protein sequence ID" value="TKA61307.1"/>
    <property type="molecule type" value="Genomic_DNA"/>
</dbReference>
<dbReference type="Proteomes" id="UP000308768">
    <property type="component" value="Unassembled WGS sequence"/>
</dbReference>
<dbReference type="GO" id="GO:0016787">
    <property type="term" value="F:hydrolase activity"/>
    <property type="evidence" value="ECO:0007669"/>
    <property type="project" value="UniProtKB-KW"/>
</dbReference>
<dbReference type="GO" id="GO:0006281">
    <property type="term" value="P:DNA repair"/>
    <property type="evidence" value="ECO:0007669"/>
    <property type="project" value="TreeGrafter"/>
</dbReference>
<comment type="caution">
    <text evidence="8">The sequence shown here is derived from an EMBL/GenBank/DDBJ whole genome shotgun (WGS) entry which is preliminary data.</text>
</comment>
<keyword evidence="2" id="KW-0808">Transferase</keyword>
<dbReference type="SUPFAM" id="SSF52540">
    <property type="entry name" value="P-loop containing nucleoside triphosphate hydrolases"/>
    <property type="match status" value="1"/>
</dbReference>
<evidence type="ECO:0000313" key="9">
    <source>
        <dbReference type="Proteomes" id="UP000308768"/>
    </source>
</evidence>
<organism evidence="8 9">
    <name type="scientific">Cryomyces minteri</name>
    <dbReference type="NCBI Taxonomy" id="331657"/>
    <lineage>
        <taxon>Eukaryota</taxon>
        <taxon>Fungi</taxon>
        <taxon>Dikarya</taxon>
        <taxon>Ascomycota</taxon>
        <taxon>Pezizomycotina</taxon>
        <taxon>Dothideomycetes</taxon>
        <taxon>Dothideomycetes incertae sedis</taxon>
        <taxon>Cryomyces</taxon>
    </lineage>
</organism>
<feature type="domain" description="SNF2 N-terminal" evidence="7">
    <location>
        <begin position="1009"/>
        <end position="1126"/>
    </location>
</feature>
<feature type="region of interest" description="Disordered" evidence="6">
    <location>
        <begin position="114"/>
        <end position="151"/>
    </location>
</feature>
<dbReference type="OrthoDB" id="423221at2759"/>
<evidence type="ECO:0000259" key="7">
    <source>
        <dbReference type="Pfam" id="PF00176"/>
    </source>
</evidence>
<evidence type="ECO:0000256" key="2">
    <source>
        <dbReference type="ARBA" id="ARBA00022679"/>
    </source>
</evidence>
<dbReference type="Gene3D" id="3.40.50.300">
    <property type="entry name" value="P-loop containing nucleotide triphosphate hydrolases"/>
    <property type="match status" value="1"/>
</dbReference>
<accession>A0A4U0WFK2</accession>
<protein>
    <recommendedName>
        <fullName evidence="7">SNF2 N-terminal domain-containing protein</fullName>
    </recommendedName>
</protein>
<reference evidence="8 9" key="1">
    <citation type="submission" date="2017-03" db="EMBL/GenBank/DDBJ databases">
        <title>Genomes of endolithic fungi from Antarctica.</title>
        <authorList>
            <person name="Coleine C."/>
            <person name="Masonjones S."/>
            <person name="Stajich J.E."/>
        </authorList>
    </citation>
    <scope>NUCLEOTIDE SEQUENCE [LARGE SCALE GENOMIC DNA]</scope>
    <source>
        <strain evidence="8 9">CCFEE 5187</strain>
    </source>
</reference>
<evidence type="ECO:0000256" key="1">
    <source>
        <dbReference type="ARBA" id="ARBA00022603"/>
    </source>
</evidence>
<proteinExistence type="predicted"/>
<dbReference type="Pfam" id="PF00176">
    <property type="entry name" value="SNF2-rel_dom"/>
    <property type="match status" value="1"/>
</dbReference>
<evidence type="ECO:0000313" key="8">
    <source>
        <dbReference type="EMBL" id="TKA61307.1"/>
    </source>
</evidence>
<feature type="compositionally biased region" description="Acidic residues" evidence="6">
    <location>
        <begin position="41"/>
        <end position="74"/>
    </location>
</feature>
<dbReference type="GO" id="GO:0032259">
    <property type="term" value="P:methylation"/>
    <property type="evidence" value="ECO:0007669"/>
    <property type="project" value="UniProtKB-KW"/>
</dbReference>
<evidence type="ECO:0000256" key="6">
    <source>
        <dbReference type="SAM" id="MobiDB-lite"/>
    </source>
</evidence>
<dbReference type="GO" id="GO:0005524">
    <property type="term" value="F:ATP binding"/>
    <property type="evidence" value="ECO:0007669"/>
    <property type="project" value="UniProtKB-KW"/>
</dbReference>
<dbReference type="GO" id="GO:0008094">
    <property type="term" value="F:ATP-dependent activity, acting on DNA"/>
    <property type="evidence" value="ECO:0007669"/>
    <property type="project" value="TreeGrafter"/>
</dbReference>
<name>A0A4U0WFK2_9PEZI</name>
<evidence type="ECO:0000256" key="3">
    <source>
        <dbReference type="ARBA" id="ARBA00022741"/>
    </source>
</evidence>
<dbReference type="InterPro" id="IPR027417">
    <property type="entry name" value="P-loop_NTPase"/>
</dbReference>
<feature type="compositionally biased region" description="Basic residues" evidence="6">
    <location>
        <begin position="1"/>
        <end position="13"/>
    </location>
</feature>
<keyword evidence="4" id="KW-0378">Hydrolase</keyword>
<dbReference type="PANTHER" id="PTHR45626:SF26">
    <property type="entry name" value="FAMILY HELICASE, PUTATIVE (AFU_ORTHOLOGUE AFUA_2G09120)-RELATED"/>
    <property type="match status" value="1"/>
</dbReference>
<sequence length="1376" mass="154764">MAIAKGRPRRRTMLRSYMLSTPSEEESAEELEPSSEKDSDVEMGDGSEFEFMPDQEADDDAFEDDVEPSEDEHTDETSVFASDDDSELGAPQAKRRKILVTKAAPKAIVKSRAPGRISTQRKLSKPKPSKKITTNAPRKPVNHGLGTEDELPMDTKRTIDLTLPPMSDIEEIFEDITSKALENGFRGFVEQLEARPLRVATMCSGTESPLLALQLVAQSLSRMNESTFDIDHLFSAEIVPFKQAYIERNFQPPIIFRDIRELEDDSAETSGATTAYGAKIPVPGDVDLLVAGFSCVDFSALNNRSKELDDRGESGDTFNAVLAYANKWRPSIVVLENVSNAPWDDIQELLEKIGYACAWQRVDTKDYYLPQTRRRGYLVGVDQRQYGKGVQKAIERWGPLMQGFQRPASCGVSSFFLPDDDPRVQRARADLEQQAKDGTRTHDVEWAACRERHVNYRRNKNLGVQRPLTHWVDNGTCGVPEYADRAWYRKQVERVWDKLDCSLLRNATPPWGQFDAQFKTRVWEPSQNIDFQEDQGTSGFAPCQTPTGNPYISDRGGPLIGYETLVLQGIPIHKISLTVETDRQLQDLGGNAMSSTVVGCAILSSLIVAHGALLHPLILAGENDLEENRLTFEKSTLALHWESFVEDAPTDPVQVCGACAHTICLKCGGNPKHQYGDQQVKKDSRISPADFEERWKTKLPAALSFKHLPDLRPLQKAQGIDVDLSIWEDFVAAVESALHEDLHFQNFKRSELWTIVYSSPNATLQLKLSSKPEWQYFVKPARSLAGDSRLRKFLQHPVARSTVASDAFLGSSWQWFLPGRKQFPISIDGEGGTTSSWFSRLGLSDYQEQQVSCRLRGPRDSFVPFEDQKDARDYEHKLKVRPPLVHLKANVDSDMIGHIKIGLNINSLAHRAAAKLGERGSATSLSWNLDTNYIPPPKMSFPKYQLLSNINDDMYPTPRRLKLELKPEQRRSLGCMRAQEASAGTLFALEETEEVLIPQLRWKAEARAQRDIHVRGGVLADQVSYGKTVITLALIEAEFAELDRKEIMERFVRCGKSDRGLIDVQATLIVCPPNLPQQWRGEVTKFLGTAYHASEVLLIRTMGDLMKHSIKDFQSAKIILVSWNLLSNDGYLTRLSRFAAVPECTSSSGRAFRTWLEYALGQVKENTHTLQEHGAKMLRDRLDSTAKDILENEAFKGVIPSKRLKGQAYIDGKEKSKKSTKAPKLAALKTPTGDPFGLGTKSVQQSWQSLKGPLIQMFRFNRVVIDEYTYLEGKDHTSITSIQGDKRWVLSGTPPLDNFGEVKRIASFLNINLGVDDDTPGMISAQDLKKIRKERTDAETFRSFIEAKSFAWHEQKHAYGQRFLDTFARQASAQRS</sequence>
<dbReference type="Gene3D" id="3.40.50.150">
    <property type="entry name" value="Vaccinia Virus protein VP39"/>
    <property type="match status" value="1"/>
</dbReference>
<dbReference type="STRING" id="331657.A0A4U0WFK2"/>
<keyword evidence="5" id="KW-0067">ATP-binding</keyword>
<dbReference type="InterPro" id="IPR050628">
    <property type="entry name" value="SNF2_RAD54_helicase_TF"/>
</dbReference>
<dbReference type="GO" id="GO:0005634">
    <property type="term" value="C:nucleus"/>
    <property type="evidence" value="ECO:0007669"/>
    <property type="project" value="TreeGrafter"/>
</dbReference>
<keyword evidence="9" id="KW-1185">Reference proteome</keyword>
<feature type="region of interest" description="Disordered" evidence="6">
    <location>
        <begin position="1"/>
        <end position="90"/>
    </location>
</feature>
<dbReference type="GO" id="GO:0008168">
    <property type="term" value="F:methyltransferase activity"/>
    <property type="evidence" value="ECO:0007669"/>
    <property type="project" value="UniProtKB-KW"/>
</dbReference>
<gene>
    <name evidence="8" type="ORF">B0A49_11874</name>
</gene>
<dbReference type="InterPro" id="IPR001525">
    <property type="entry name" value="C5_MeTfrase"/>
</dbReference>
<dbReference type="PANTHER" id="PTHR45626">
    <property type="entry name" value="TRANSCRIPTION TERMINATION FACTOR 2-RELATED"/>
    <property type="match status" value="1"/>
</dbReference>
<evidence type="ECO:0000256" key="5">
    <source>
        <dbReference type="ARBA" id="ARBA00022840"/>
    </source>
</evidence>
<keyword evidence="3" id="KW-0547">Nucleotide-binding</keyword>
<dbReference type="SUPFAM" id="SSF53335">
    <property type="entry name" value="S-adenosyl-L-methionine-dependent methyltransferases"/>
    <property type="match status" value="1"/>
</dbReference>
<dbReference type="InterPro" id="IPR000330">
    <property type="entry name" value="SNF2_N"/>
</dbReference>
<dbReference type="InterPro" id="IPR029063">
    <property type="entry name" value="SAM-dependent_MTases_sf"/>
</dbReference>
<evidence type="ECO:0000256" key="4">
    <source>
        <dbReference type="ARBA" id="ARBA00022801"/>
    </source>
</evidence>
<feature type="compositionally biased region" description="Acidic residues" evidence="6">
    <location>
        <begin position="23"/>
        <end position="33"/>
    </location>
</feature>
<keyword evidence="1" id="KW-0489">Methyltransferase</keyword>